<dbReference type="InParanoid" id="T1FF20"/>
<dbReference type="HOGENOM" id="CLU_858630_0_0_1"/>
<keyword evidence="3" id="KW-0863">Zinc-finger</keyword>
<feature type="domain" description="Cbl-PTB" evidence="5">
    <location>
        <begin position="1"/>
        <end position="185"/>
    </location>
</feature>
<dbReference type="Proteomes" id="UP000015101">
    <property type="component" value="Unassembled WGS sequence"/>
</dbReference>
<dbReference type="eggNOG" id="KOG1785">
    <property type="taxonomic scope" value="Eukaryota"/>
</dbReference>
<comment type="catalytic activity">
    <reaction evidence="3">
        <text>S-ubiquitinyl-[E2 ubiquitin-conjugating enzyme]-L-cysteine + [acceptor protein]-L-lysine = [E2 ubiquitin-conjugating enzyme]-L-cysteine + N(6)-ubiquitinyl-[acceptor protein]-L-lysine.</text>
        <dbReference type="EC" id="2.3.2.27"/>
    </reaction>
</comment>
<dbReference type="EnsemblMetazoa" id="HelroT179710">
    <property type="protein sequence ID" value="HelroP179710"/>
    <property type="gene ID" value="HelroG179710"/>
</dbReference>
<evidence type="ECO:0000313" key="6">
    <source>
        <dbReference type="EMBL" id="ESN95117.1"/>
    </source>
</evidence>
<comment type="function">
    <text evidence="3">E3 ubiquitin-protein ligase which accepts ubiquitin from specific E2 ubiquitin-conjugating enzymes, and transfers it to substrates, generally promoting their degradation by the proteasome.</text>
</comment>
<dbReference type="InterPro" id="IPR024162">
    <property type="entry name" value="Adaptor_Cbl"/>
</dbReference>
<dbReference type="CTD" id="20207419"/>
<feature type="region of interest" description="Disordered" evidence="4">
    <location>
        <begin position="216"/>
        <end position="324"/>
    </location>
</feature>
<name>T1FF20_HELRO</name>
<dbReference type="InterPro" id="IPR011992">
    <property type="entry name" value="EF-hand-dom_pair"/>
</dbReference>
<feature type="compositionally biased region" description="Low complexity" evidence="4">
    <location>
        <begin position="223"/>
        <end position="239"/>
    </location>
</feature>
<evidence type="ECO:0000256" key="2">
    <source>
        <dbReference type="ARBA" id="ARBA00022837"/>
    </source>
</evidence>
<dbReference type="EMBL" id="AMQM01006923">
    <property type="status" value="NOT_ANNOTATED_CDS"/>
    <property type="molecule type" value="Genomic_DNA"/>
</dbReference>
<dbReference type="UniPathway" id="UPA00143"/>
<accession>T1FF20</accession>
<evidence type="ECO:0000256" key="1">
    <source>
        <dbReference type="ARBA" id="ARBA00022723"/>
    </source>
</evidence>
<dbReference type="InterPro" id="IPR036860">
    <property type="entry name" value="SH2_dom_sf"/>
</dbReference>
<dbReference type="GeneID" id="20207419"/>
<dbReference type="STRING" id="6412.T1FF20"/>
<dbReference type="GO" id="GO:0005509">
    <property type="term" value="F:calcium ion binding"/>
    <property type="evidence" value="ECO:0007669"/>
    <property type="project" value="UniProtKB-UniRule"/>
</dbReference>
<evidence type="ECO:0000313" key="8">
    <source>
        <dbReference type="Proteomes" id="UP000015101"/>
    </source>
</evidence>
<dbReference type="EMBL" id="KB097542">
    <property type="protein sequence ID" value="ESN95117.1"/>
    <property type="molecule type" value="Genomic_DNA"/>
</dbReference>
<dbReference type="OrthoDB" id="7237699at2759"/>
<keyword evidence="3" id="KW-0833">Ubl conjugation pathway</keyword>
<dbReference type="RefSeq" id="XP_009026767.1">
    <property type="nucleotide sequence ID" value="XM_009028519.1"/>
</dbReference>
<reference evidence="6 8" key="2">
    <citation type="journal article" date="2013" name="Nature">
        <title>Insights into bilaterian evolution from three spiralian genomes.</title>
        <authorList>
            <person name="Simakov O."/>
            <person name="Marletaz F."/>
            <person name="Cho S.J."/>
            <person name="Edsinger-Gonzales E."/>
            <person name="Havlak P."/>
            <person name="Hellsten U."/>
            <person name="Kuo D.H."/>
            <person name="Larsson T."/>
            <person name="Lv J."/>
            <person name="Arendt D."/>
            <person name="Savage R."/>
            <person name="Osoegawa K."/>
            <person name="de Jong P."/>
            <person name="Grimwood J."/>
            <person name="Chapman J.A."/>
            <person name="Shapiro H."/>
            <person name="Aerts A."/>
            <person name="Otillar R.P."/>
            <person name="Terry A.Y."/>
            <person name="Boore J.L."/>
            <person name="Grigoriev I.V."/>
            <person name="Lindberg D.R."/>
            <person name="Seaver E.C."/>
            <person name="Weisblat D.A."/>
            <person name="Putnam N.H."/>
            <person name="Rokhsar D.S."/>
        </authorList>
    </citation>
    <scope>NUCLEOTIDE SEQUENCE</scope>
</reference>
<protein>
    <recommendedName>
        <fullName evidence="3">E3 ubiquitin-protein ligase CBL</fullName>
        <ecNumber evidence="3">2.3.2.27</ecNumber>
    </recommendedName>
</protein>
<dbReference type="Gene3D" id="3.30.505.10">
    <property type="entry name" value="SH2 domain"/>
    <property type="match status" value="1"/>
</dbReference>
<dbReference type="KEGG" id="hro:HELRODRAFT_179710"/>
<organism evidence="7 8">
    <name type="scientific">Helobdella robusta</name>
    <name type="common">Californian leech</name>
    <dbReference type="NCBI Taxonomy" id="6412"/>
    <lineage>
        <taxon>Eukaryota</taxon>
        <taxon>Metazoa</taxon>
        <taxon>Spiralia</taxon>
        <taxon>Lophotrochozoa</taxon>
        <taxon>Annelida</taxon>
        <taxon>Clitellata</taxon>
        <taxon>Hirudinea</taxon>
        <taxon>Rhynchobdellida</taxon>
        <taxon>Glossiphoniidae</taxon>
        <taxon>Helobdella</taxon>
    </lineage>
</organism>
<dbReference type="PANTHER" id="PTHR23007">
    <property type="entry name" value="CBL"/>
    <property type="match status" value="1"/>
</dbReference>
<dbReference type="InterPro" id="IPR014741">
    <property type="entry name" value="Adaptor_Cbl_EF_hand-like"/>
</dbReference>
<evidence type="ECO:0000259" key="5">
    <source>
        <dbReference type="PROSITE" id="PS51506"/>
    </source>
</evidence>
<dbReference type="GO" id="GO:0016567">
    <property type="term" value="P:protein ubiquitination"/>
    <property type="evidence" value="ECO:0007669"/>
    <property type="project" value="UniProtKB-UniPathway"/>
</dbReference>
<dbReference type="GO" id="GO:0061630">
    <property type="term" value="F:ubiquitin protein ligase activity"/>
    <property type="evidence" value="ECO:0007669"/>
    <property type="project" value="UniProtKB-EC"/>
</dbReference>
<dbReference type="GO" id="GO:0008270">
    <property type="term" value="F:zinc ion binding"/>
    <property type="evidence" value="ECO:0007669"/>
    <property type="project" value="UniProtKB-KW"/>
</dbReference>
<proteinExistence type="predicted"/>
<evidence type="ECO:0000256" key="4">
    <source>
        <dbReference type="SAM" id="MobiDB-lite"/>
    </source>
</evidence>
<dbReference type="PROSITE" id="PS51506">
    <property type="entry name" value="CBL_PTB"/>
    <property type="match status" value="1"/>
</dbReference>
<dbReference type="Pfam" id="PF02762">
    <property type="entry name" value="Cbl_N3"/>
    <property type="match status" value="1"/>
</dbReference>
<dbReference type="GO" id="GO:0023051">
    <property type="term" value="P:regulation of signaling"/>
    <property type="evidence" value="ECO:0007669"/>
    <property type="project" value="InterPro"/>
</dbReference>
<dbReference type="SUPFAM" id="SSF47473">
    <property type="entry name" value="EF-hand"/>
    <property type="match status" value="1"/>
</dbReference>
<dbReference type="GO" id="GO:0001784">
    <property type="term" value="F:phosphotyrosine residue binding"/>
    <property type="evidence" value="ECO:0007669"/>
    <property type="project" value="UniProtKB-UniRule"/>
</dbReference>
<keyword evidence="8" id="KW-1185">Reference proteome</keyword>
<sequence>MLAELKALFPSGLYADNQYRITKNDASDWWKSVFKKRTLVTWKEFKLAFNQVHKVGTSKESDALKTTLDLSCDEHISIFEFDIFTRLFQPWRTLLCNWNVLAVSHPGYVAFMTYDEVKAMLAKFKDKPGSCTRLGQWAIGYVTKNNEILQTIPQNKSLGQALIDGQKEKYYLYPAGQAHNPNIQQLVEDAHGDHIKAQSGLCPFCRSEIKGTQKIVVDPFNPPKSLTSSLSPLSSSSPPHGDAPDNDSTGGGHDDDSVGAGHSRSVCTTTSTNNNNNKNNNNNNNATATGGCRDLVPPMIPARQPSPAASPNHSPVTAREYIGT</sequence>
<keyword evidence="3" id="KW-0862">Zinc</keyword>
<gene>
    <name evidence="7" type="primary">20207419</name>
    <name evidence="6" type="ORF">HELRODRAFT_179710</name>
</gene>
<dbReference type="EC" id="2.3.2.27" evidence="3"/>
<feature type="compositionally biased region" description="Low complexity" evidence="4">
    <location>
        <begin position="268"/>
        <end position="289"/>
    </location>
</feature>
<dbReference type="InterPro" id="IPR014742">
    <property type="entry name" value="Adaptor_Cbl_SH2-like"/>
</dbReference>
<reference evidence="7" key="3">
    <citation type="submission" date="2015-06" db="UniProtKB">
        <authorList>
            <consortium name="EnsemblMetazoa"/>
        </authorList>
    </citation>
    <scope>IDENTIFICATION</scope>
</reference>
<evidence type="ECO:0000313" key="7">
    <source>
        <dbReference type="EnsemblMetazoa" id="HelroP179710"/>
    </source>
</evidence>
<dbReference type="PANTHER" id="PTHR23007:SF11">
    <property type="entry name" value="E3 UBIQUITIN-PROTEIN LIGASE CBL"/>
    <property type="match status" value="1"/>
</dbReference>
<reference evidence="8" key="1">
    <citation type="submission" date="2012-12" db="EMBL/GenBank/DDBJ databases">
        <authorList>
            <person name="Hellsten U."/>
            <person name="Grimwood J."/>
            <person name="Chapman J.A."/>
            <person name="Shapiro H."/>
            <person name="Aerts A."/>
            <person name="Otillar R.P."/>
            <person name="Terry A.Y."/>
            <person name="Boore J.L."/>
            <person name="Simakov O."/>
            <person name="Marletaz F."/>
            <person name="Cho S.-J."/>
            <person name="Edsinger-Gonzales E."/>
            <person name="Havlak P."/>
            <person name="Kuo D.-H."/>
            <person name="Larsson T."/>
            <person name="Lv J."/>
            <person name="Arendt D."/>
            <person name="Savage R."/>
            <person name="Osoegawa K."/>
            <person name="de Jong P."/>
            <person name="Lindberg D.R."/>
            <person name="Seaver E.C."/>
            <person name="Weisblat D.A."/>
            <person name="Putnam N.H."/>
            <person name="Grigoriev I.V."/>
            <person name="Rokhsar D.S."/>
        </authorList>
    </citation>
    <scope>NUCLEOTIDE SEQUENCE</scope>
</reference>
<keyword evidence="1 3" id="KW-0479">Metal-binding</keyword>
<dbReference type="InterPro" id="IPR024159">
    <property type="entry name" value="Cbl_PTB"/>
</dbReference>
<dbReference type="AlphaFoldDB" id="T1FF20"/>
<keyword evidence="3" id="KW-0808">Transferase</keyword>
<dbReference type="SUPFAM" id="SSF55550">
    <property type="entry name" value="SH2 domain"/>
    <property type="match status" value="1"/>
</dbReference>
<dbReference type="Gene3D" id="1.10.238.10">
    <property type="entry name" value="EF-hand"/>
    <property type="match status" value="1"/>
</dbReference>
<keyword evidence="2 3" id="KW-0106">Calcium</keyword>
<comment type="domain">
    <text evidence="3">The N-terminus is composed of the phosphotyrosine binding (PTB) domain, a short linker region and the RING-type zinc finger. The PTB domain, which is also called TKB (tyrosine kinase binding) domain, is composed of three different subdomains: a four-helix bundle (4H), a calcium-binding EF hand and a divergent SH2 domain.</text>
</comment>
<comment type="pathway">
    <text evidence="3">Protein modification; protein ubiquitination.</text>
</comment>
<evidence type="ECO:0000256" key="3">
    <source>
        <dbReference type="RuleBase" id="RU367001"/>
    </source>
</evidence>
<dbReference type="Pfam" id="PF02761">
    <property type="entry name" value="Cbl_N2"/>
    <property type="match status" value="1"/>
</dbReference>